<dbReference type="PANTHER" id="PTHR24042:SF5">
    <property type="entry name" value="EGF-LIKE CALCIUM-BINDING DOMAIN-CONTAINING PROTEIN"/>
    <property type="match status" value="1"/>
</dbReference>
<evidence type="ECO:0000313" key="7">
    <source>
        <dbReference type="EMBL" id="CAB4043900.1"/>
    </source>
</evidence>
<dbReference type="InterPro" id="IPR000742">
    <property type="entry name" value="EGF"/>
</dbReference>
<dbReference type="GO" id="GO:0008201">
    <property type="term" value="F:heparin binding"/>
    <property type="evidence" value="ECO:0007669"/>
    <property type="project" value="TreeGrafter"/>
</dbReference>
<reference evidence="7" key="1">
    <citation type="submission" date="2020-04" db="EMBL/GenBank/DDBJ databases">
        <authorList>
            <person name="Alioto T."/>
            <person name="Alioto T."/>
            <person name="Gomez Garrido J."/>
        </authorList>
    </citation>
    <scope>NUCLEOTIDE SEQUENCE</scope>
    <source>
        <strain evidence="7">A484AB</strain>
    </source>
</reference>
<dbReference type="CDD" id="cd00054">
    <property type="entry name" value="EGF_CA"/>
    <property type="match status" value="2"/>
</dbReference>
<dbReference type="InterPro" id="IPR000152">
    <property type="entry name" value="EGF-type_Asp/Asn_hydroxyl_site"/>
</dbReference>
<organism evidence="7 8">
    <name type="scientific">Paramuricea clavata</name>
    <name type="common">Red gorgonian</name>
    <name type="synonym">Violescent sea-whip</name>
    <dbReference type="NCBI Taxonomy" id="317549"/>
    <lineage>
        <taxon>Eukaryota</taxon>
        <taxon>Metazoa</taxon>
        <taxon>Cnidaria</taxon>
        <taxon>Anthozoa</taxon>
        <taxon>Octocorallia</taxon>
        <taxon>Malacalcyonacea</taxon>
        <taxon>Plexauridae</taxon>
        <taxon>Paramuricea</taxon>
    </lineage>
</organism>
<dbReference type="PROSITE" id="PS50026">
    <property type="entry name" value="EGF_3"/>
    <property type="match status" value="2"/>
</dbReference>
<dbReference type="PANTHER" id="PTHR24042">
    <property type="entry name" value="NEL HOMOLOG"/>
    <property type="match status" value="1"/>
</dbReference>
<keyword evidence="1 6" id="KW-0245">EGF-like domain</keyword>
<dbReference type="EMBL" id="CACRXK020033475">
    <property type="protein sequence ID" value="CAB4043900.1"/>
    <property type="molecule type" value="Genomic_DNA"/>
</dbReference>
<feature type="non-terminal residue" evidence="7">
    <location>
        <position position="1"/>
    </location>
</feature>
<proteinExistence type="predicted"/>
<keyword evidence="8" id="KW-1185">Reference proteome</keyword>
<accession>A0A6S7KNQ0</accession>
<gene>
    <name evidence="7" type="ORF">PACLA_8A088718</name>
</gene>
<dbReference type="AlphaFoldDB" id="A0A6S7KNQ0"/>
<comment type="caution">
    <text evidence="7">The sequence shown here is derived from an EMBL/GenBank/DDBJ whole genome shotgun (WGS) entry which is preliminary data.</text>
</comment>
<dbReference type="PROSITE" id="PS00010">
    <property type="entry name" value="ASX_HYDROXYL"/>
    <property type="match status" value="2"/>
</dbReference>
<keyword evidence="2" id="KW-0732">Signal</keyword>
<dbReference type="GO" id="GO:0005509">
    <property type="term" value="F:calcium ion binding"/>
    <property type="evidence" value="ECO:0007669"/>
    <property type="project" value="InterPro"/>
</dbReference>
<dbReference type="Proteomes" id="UP001152795">
    <property type="component" value="Unassembled WGS sequence"/>
</dbReference>
<evidence type="ECO:0000256" key="5">
    <source>
        <dbReference type="ARBA" id="ARBA00023180"/>
    </source>
</evidence>
<dbReference type="PROSITE" id="PS01186">
    <property type="entry name" value="EGF_2"/>
    <property type="match status" value="2"/>
</dbReference>
<dbReference type="InterPro" id="IPR001881">
    <property type="entry name" value="EGF-like_Ca-bd_dom"/>
</dbReference>
<evidence type="ECO:0000313" key="8">
    <source>
        <dbReference type="Proteomes" id="UP001152795"/>
    </source>
</evidence>
<evidence type="ECO:0000256" key="4">
    <source>
        <dbReference type="ARBA" id="ARBA00023157"/>
    </source>
</evidence>
<feature type="non-terminal residue" evidence="7">
    <location>
        <position position="87"/>
    </location>
</feature>
<evidence type="ECO:0000256" key="2">
    <source>
        <dbReference type="ARBA" id="ARBA00022729"/>
    </source>
</evidence>
<keyword evidence="4" id="KW-1015">Disulfide bond</keyword>
<dbReference type="InterPro" id="IPR024731">
    <property type="entry name" value="NELL2-like_EGF"/>
</dbReference>
<comment type="caution">
    <text evidence="6">Lacks conserved residue(s) required for the propagation of feature annotation.</text>
</comment>
<dbReference type="SUPFAM" id="SSF57196">
    <property type="entry name" value="EGF/Laminin"/>
    <property type="match status" value="2"/>
</dbReference>
<dbReference type="Gene3D" id="2.10.25.10">
    <property type="entry name" value="Laminin"/>
    <property type="match status" value="2"/>
</dbReference>
<evidence type="ECO:0000256" key="1">
    <source>
        <dbReference type="ARBA" id="ARBA00022536"/>
    </source>
</evidence>
<dbReference type="SMART" id="SM00181">
    <property type="entry name" value="EGF"/>
    <property type="match status" value="2"/>
</dbReference>
<dbReference type="OrthoDB" id="4405280at2759"/>
<protein>
    <submittedName>
        <fullName evidence="7">Latent-transforming growth factor beta-binding 4-like isoform X1</fullName>
    </submittedName>
</protein>
<keyword evidence="5" id="KW-0325">Glycoprotein</keyword>
<evidence type="ECO:0000256" key="3">
    <source>
        <dbReference type="ARBA" id="ARBA00022737"/>
    </source>
</evidence>
<name>A0A6S7KNQ0_PARCT</name>
<dbReference type="FunFam" id="2.10.25.10:FF:000038">
    <property type="entry name" value="Fibrillin 2"/>
    <property type="match status" value="2"/>
</dbReference>
<sequence>INECNGDPCHANAQCTNTVGSFLCQCNLGYSGSGFLCTDIGECANPALNNCHQNANCLNIPGSYQCQCNVGYTGNGVQCADINECLT</sequence>
<keyword evidence="3" id="KW-0677">Repeat</keyword>
<dbReference type="Pfam" id="PF12947">
    <property type="entry name" value="EGF_3"/>
    <property type="match status" value="2"/>
</dbReference>
<dbReference type="InterPro" id="IPR051586">
    <property type="entry name" value="PKC-binding_NELL"/>
</dbReference>
<dbReference type="GO" id="GO:0005615">
    <property type="term" value="C:extracellular space"/>
    <property type="evidence" value="ECO:0007669"/>
    <property type="project" value="TreeGrafter"/>
</dbReference>
<dbReference type="SMART" id="SM00179">
    <property type="entry name" value="EGF_CA"/>
    <property type="match status" value="2"/>
</dbReference>
<evidence type="ECO:0000256" key="6">
    <source>
        <dbReference type="PROSITE-ProRule" id="PRU00076"/>
    </source>
</evidence>